<dbReference type="Proteomes" id="UP000252004">
    <property type="component" value="Chromosome"/>
</dbReference>
<dbReference type="RefSeq" id="WP_114054731.1">
    <property type="nucleotide sequence ID" value="NZ_CP030862.1"/>
</dbReference>
<dbReference type="KEGG" id="sgz:C0216_08820"/>
<sequence>MRRHAVHVLGQLSLDDVPQATGRRTLTPAERLRAAELRARQAHRRAGRRWHEIATAFFGGLG</sequence>
<dbReference type="EMBL" id="CP030862">
    <property type="protein sequence ID" value="AXE23551.1"/>
    <property type="molecule type" value="Genomic_DNA"/>
</dbReference>
<gene>
    <name evidence="1" type="ORF">C0216_08820</name>
</gene>
<accession>A0A344TY30</accession>
<keyword evidence="2" id="KW-1185">Reference proteome</keyword>
<name>A0A344TY30_9ACTN</name>
<proteinExistence type="predicted"/>
<evidence type="ECO:0000313" key="1">
    <source>
        <dbReference type="EMBL" id="AXE23551.1"/>
    </source>
</evidence>
<reference evidence="1 2" key="1">
    <citation type="submission" date="2018-01" db="EMBL/GenBank/DDBJ databases">
        <title>Draft genome Sequence of streptomyces globosus LZH-48.</title>
        <authorList>
            <person name="Ran K."/>
            <person name="Li Z."/>
            <person name="Wei S."/>
            <person name="Dong R."/>
        </authorList>
    </citation>
    <scope>NUCLEOTIDE SEQUENCE [LARGE SCALE GENOMIC DNA]</scope>
    <source>
        <strain evidence="1 2">LZH-48</strain>
    </source>
</reference>
<protein>
    <submittedName>
        <fullName evidence="1">Uncharacterized protein</fullName>
    </submittedName>
</protein>
<evidence type="ECO:0000313" key="2">
    <source>
        <dbReference type="Proteomes" id="UP000252004"/>
    </source>
</evidence>
<dbReference type="AlphaFoldDB" id="A0A344TY30"/>
<organism evidence="1 2">
    <name type="scientific">Streptomyces globosus</name>
    <dbReference type="NCBI Taxonomy" id="68209"/>
    <lineage>
        <taxon>Bacteria</taxon>
        <taxon>Bacillati</taxon>
        <taxon>Actinomycetota</taxon>
        <taxon>Actinomycetes</taxon>
        <taxon>Kitasatosporales</taxon>
        <taxon>Streptomycetaceae</taxon>
        <taxon>Streptomyces</taxon>
    </lineage>
</organism>